<keyword evidence="2" id="KW-1185">Reference proteome</keyword>
<evidence type="ECO:0000313" key="1">
    <source>
        <dbReference type="Ensembl" id="ENSOTSP00005059061.1"/>
    </source>
</evidence>
<sequence length="64" mass="7593">MECYILSSLLPSPSSKERPKLDWRFVQRFCSIQRVRFPSWSSQNVLMLGTAWCLQCAILELQQW</sequence>
<dbReference type="AlphaFoldDB" id="A0A8C8M1V7"/>
<organism evidence="1 2">
    <name type="scientific">Oncorhynchus tshawytscha</name>
    <name type="common">Chinook salmon</name>
    <name type="synonym">Salmo tshawytscha</name>
    <dbReference type="NCBI Taxonomy" id="74940"/>
    <lineage>
        <taxon>Eukaryota</taxon>
        <taxon>Metazoa</taxon>
        <taxon>Chordata</taxon>
        <taxon>Craniata</taxon>
        <taxon>Vertebrata</taxon>
        <taxon>Euteleostomi</taxon>
        <taxon>Actinopterygii</taxon>
        <taxon>Neopterygii</taxon>
        <taxon>Teleostei</taxon>
        <taxon>Protacanthopterygii</taxon>
        <taxon>Salmoniformes</taxon>
        <taxon>Salmonidae</taxon>
        <taxon>Salmoninae</taxon>
        <taxon>Oncorhynchus</taxon>
    </lineage>
</organism>
<evidence type="ECO:0000313" key="2">
    <source>
        <dbReference type="Proteomes" id="UP000694402"/>
    </source>
</evidence>
<proteinExistence type="predicted"/>
<accession>A0A8C8M1V7</accession>
<reference evidence="1" key="2">
    <citation type="submission" date="2025-09" db="UniProtKB">
        <authorList>
            <consortium name="Ensembl"/>
        </authorList>
    </citation>
    <scope>IDENTIFICATION</scope>
</reference>
<reference evidence="1" key="1">
    <citation type="submission" date="2025-08" db="UniProtKB">
        <authorList>
            <consortium name="Ensembl"/>
        </authorList>
    </citation>
    <scope>IDENTIFICATION</scope>
</reference>
<dbReference type="GeneTree" id="ENSGT01000000220956"/>
<dbReference type="Ensembl" id="ENSOTST00005064277.2">
    <property type="protein sequence ID" value="ENSOTSP00005059061.1"/>
    <property type="gene ID" value="ENSOTSG00005028432.2"/>
</dbReference>
<protein>
    <submittedName>
        <fullName evidence="1">Uncharacterized protein</fullName>
    </submittedName>
</protein>
<dbReference type="Proteomes" id="UP000694402">
    <property type="component" value="Unassembled WGS sequence"/>
</dbReference>
<name>A0A8C8M1V7_ONCTS</name>